<protein>
    <submittedName>
        <fullName evidence="3">7TM_GPCR_Srx domain-containing protein</fullName>
    </submittedName>
</protein>
<keyword evidence="2" id="KW-1185">Reference proteome</keyword>
<dbReference type="Proteomes" id="UP000095287">
    <property type="component" value="Unplaced"/>
</dbReference>
<evidence type="ECO:0000256" key="1">
    <source>
        <dbReference type="SAM" id="Phobius"/>
    </source>
</evidence>
<keyword evidence="1" id="KW-1133">Transmembrane helix</keyword>
<organism evidence="2 3">
    <name type="scientific">Steinernema glaseri</name>
    <dbReference type="NCBI Taxonomy" id="37863"/>
    <lineage>
        <taxon>Eukaryota</taxon>
        <taxon>Metazoa</taxon>
        <taxon>Ecdysozoa</taxon>
        <taxon>Nematoda</taxon>
        <taxon>Chromadorea</taxon>
        <taxon>Rhabditida</taxon>
        <taxon>Tylenchina</taxon>
        <taxon>Panagrolaimomorpha</taxon>
        <taxon>Strongyloidoidea</taxon>
        <taxon>Steinernematidae</taxon>
        <taxon>Steinernema</taxon>
    </lineage>
</organism>
<dbReference type="WBParaSite" id="L893_g29234.t1">
    <property type="protein sequence ID" value="L893_g29234.t1"/>
    <property type="gene ID" value="L893_g29234"/>
</dbReference>
<proteinExistence type="predicted"/>
<dbReference type="AlphaFoldDB" id="A0A1I7ZS32"/>
<name>A0A1I7ZS32_9BILA</name>
<dbReference type="PANTHER" id="PTHR23021">
    <property type="entry name" value="SERPENTINE RECEPTOR, CLASS T"/>
    <property type="match status" value="1"/>
</dbReference>
<evidence type="ECO:0000313" key="3">
    <source>
        <dbReference type="WBParaSite" id="L893_g29234.t1"/>
    </source>
</evidence>
<dbReference type="Pfam" id="PF10321">
    <property type="entry name" value="7TM_GPCR_Srt"/>
    <property type="match status" value="1"/>
</dbReference>
<feature type="transmembrane region" description="Helical" evidence="1">
    <location>
        <begin position="42"/>
        <end position="66"/>
    </location>
</feature>
<feature type="transmembrane region" description="Helical" evidence="1">
    <location>
        <begin position="78"/>
        <end position="100"/>
    </location>
</feature>
<keyword evidence="1" id="KW-0472">Membrane</keyword>
<feature type="transmembrane region" description="Helical" evidence="1">
    <location>
        <begin position="6"/>
        <end position="30"/>
    </location>
</feature>
<accession>A0A1I7ZS32</accession>
<dbReference type="SUPFAM" id="SSF81321">
    <property type="entry name" value="Family A G protein-coupled receptor-like"/>
    <property type="match status" value="1"/>
</dbReference>
<keyword evidence="1" id="KW-0812">Transmembrane</keyword>
<dbReference type="Gene3D" id="1.20.1070.10">
    <property type="entry name" value="Rhodopsin 7-helix transmembrane proteins"/>
    <property type="match status" value="1"/>
</dbReference>
<evidence type="ECO:0000313" key="2">
    <source>
        <dbReference type="Proteomes" id="UP000095287"/>
    </source>
</evidence>
<reference evidence="3" key="1">
    <citation type="submission" date="2016-11" db="UniProtKB">
        <authorList>
            <consortium name="WormBaseParasite"/>
        </authorList>
    </citation>
    <scope>IDENTIFICATION</scope>
</reference>
<feature type="transmembrane region" description="Helical" evidence="1">
    <location>
        <begin position="121"/>
        <end position="139"/>
    </location>
</feature>
<sequence length="169" mass="19135">MWRNTIIGYVYVAMGVVYVMPALMCLSVLIGLPVIQNSSYKMLWFISFLDVLNITACCFFAGFYSLTGADYLNTPSMLTVGSITLACWVSYCAMNVILGIDRVFCFCSARWYRRMFSGVKAFVWIGLAVLAGVQMLMPFDGEQFYHYDSTIGGWRFELKPRGNVSLTEF</sequence>
<dbReference type="InterPro" id="IPR019425">
    <property type="entry name" value="7TM_GPCR_serpentine_rcpt_Srt"/>
</dbReference>